<evidence type="ECO:0000313" key="4">
    <source>
        <dbReference type="Proteomes" id="UP000050424"/>
    </source>
</evidence>
<dbReference type="Proteomes" id="UP000050424">
    <property type="component" value="Unassembled WGS sequence"/>
</dbReference>
<name>A0A0P7B6S6_9HYPO</name>
<evidence type="ECO:0000256" key="1">
    <source>
        <dbReference type="SAM" id="MobiDB-lite"/>
    </source>
</evidence>
<feature type="transmembrane region" description="Helical" evidence="2">
    <location>
        <begin position="198"/>
        <end position="222"/>
    </location>
</feature>
<dbReference type="EMBL" id="LKCW01000006">
    <property type="protein sequence ID" value="KPM45632.1"/>
    <property type="molecule type" value="Genomic_DNA"/>
</dbReference>
<evidence type="ECO:0000256" key="2">
    <source>
        <dbReference type="SAM" id="Phobius"/>
    </source>
</evidence>
<feature type="region of interest" description="Disordered" evidence="1">
    <location>
        <begin position="257"/>
        <end position="281"/>
    </location>
</feature>
<evidence type="ECO:0000313" key="3">
    <source>
        <dbReference type="EMBL" id="KPM45632.1"/>
    </source>
</evidence>
<keyword evidence="4" id="KW-1185">Reference proteome</keyword>
<feature type="region of interest" description="Disordered" evidence="1">
    <location>
        <begin position="1"/>
        <end position="35"/>
    </location>
</feature>
<organism evidence="3 4">
    <name type="scientific">Neonectria ditissima</name>
    <dbReference type="NCBI Taxonomy" id="78410"/>
    <lineage>
        <taxon>Eukaryota</taxon>
        <taxon>Fungi</taxon>
        <taxon>Dikarya</taxon>
        <taxon>Ascomycota</taxon>
        <taxon>Pezizomycotina</taxon>
        <taxon>Sordariomycetes</taxon>
        <taxon>Hypocreomycetidae</taxon>
        <taxon>Hypocreales</taxon>
        <taxon>Nectriaceae</taxon>
        <taxon>Neonectria</taxon>
    </lineage>
</organism>
<proteinExistence type="predicted"/>
<keyword evidence="2" id="KW-0472">Membrane</keyword>
<feature type="transmembrane region" description="Helical" evidence="2">
    <location>
        <begin position="44"/>
        <end position="66"/>
    </location>
</feature>
<feature type="compositionally biased region" description="Polar residues" evidence="1">
    <location>
        <begin position="1"/>
        <end position="20"/>
    </location>
</feature>
<dbReference type="AlphaFoldDB" id="A0A0P7B6S6"/>
<keyword evidence="2" id="KW-1133">Transmembrane helix</keyword>
<gene>
    <name evidence="3" type="ORF">AK830_g974</name>
</gene>
<feature type="transmembrane region" description="Helical" evidence="2">
    <location>
        <begin position="116"/>
        <end position="133"/>
    </location>
</feature>
<dbReference type="OrthoDB" id="5091793at2759"/>
<comment type="caution">
    <text evidence="3">The sequence shown here is derived from an EMBL/GenBank/DDBJ whole genome shotgun (WGS) entry which is preliminary data.</text>
</comment>
<accession>A0A0P7B6S6</accession>
<sequence length="281" mass="31352">MDSPNSEAPVQETTPLLASTRSERDSAEEADVTERPTTSTVQHLLSIGFPICIALGVAIEAFLLAANLLVQYGDTKFQHRDYRLEIFTPPVFAIGLASIALGAVNMIRFKHAQKYLHAFINAVFLFIFAYNLISSVDDLNGSTPQYCREHRDDYPSYSPAAHFDLEGRQHGDLVRTSYRGSQEECQKWAPKMQAVRLILIYLVGIHGIILSSLFLAVLVDIIRIVQHHFKHGFGTNTPKFLLSPGNISFEVSLRWGSPPRKDAAQNQVERVVAPEQESESA</sequence>
<feature type="transmembrane region" description="Helical" evidence="2">
    <location>
        <begin position="86"/>
        <end position="104"/>
    </location>
</feature>
<keyword evidence="2" id="KW-0812">Transmembrane</keyword>
<protein>
    <submittedName>
        <fullName evidence="3">Uncharacterized protein</fullName>
    </submittedName>
</protein>
<reference evidence="3 4" key="1">
    <citation type="submission" date="2015-09" db="EMBL/GenBank/DDBJ databases">
        <title>Draft genome of a European isolate of the apple canker pathogen Neonectria ditissima.</title>
        <authorList>
            <person name="Gomez-Cortecero A."/>
            <person name="Harrison R.J."/>
            <person name="Armitage A.D."/>
        </authorList>
    </citation>
    <scope>NUCLEOTIDE SEQUENCE [LARGE SCALE GENOMIC DNA]</scope>
    <source>
        <strain evidence="3 4">R09/05</strain>
    </source>
</reference>